<dbReference type="AlphaFoldDB" id="A0A9P7FWU7"/>
<evidence type="ECO:0000256" key="2">
    <source>
        <dbReference type="SAM" id="Phobius"/>
    </source>
</evidence>
<comment type="caution">
    <text evidence="3">The sequence shown here is derived from an EMBL/GenBank/DDBJ whole genome shotgun (WGS) entry which is preliminary data.</text>
</comment>
<evidence type="ECO:0000256" key="1">
    <source>
        <dbReference type="SAM" id="MobiDB-lite"/>
    </source>
</evidence>
<protein>
    <recommendedName>
        <fullName evidence="5">WW domain-containing protein</fullName>
    </recommendedName>
</protein>
<evidence type="ECO:0008006" key="5">
    <source>
        <dbReference type="Google" id="ProtNLM"/>
    </source>
</evidence>
<keyword evidence="2" id="KW-0472">Membrane</keyword>
<reference evidence="3" key="1">
    <citation type="submission" date="2021-02" db="EMBL/GenBank/DDBJ databases">
        <authorList>
            <person name="Nieuwenhuis M."/>
            <person name="Van De Peppel L.J.J."/>
        </authorList>
    </citation>
    <scope>NUCLEOTIDE SEQUENCE</scope>
    <source>
        <strain evidence="3">D49</strain>
    </source>
</reference>
<dbReference type="CDD" id="cd00201">
    <property type="entry name" value="WW"/>
    <property type="match status" value="1"/>
</dbReference>
<organism evidence="3 4">
    <name type="scientific">Sphagnurus paluster</name>
    <dbReference type="NCBI Taxonomy" id="117069"/>
    <lineage>
        <taxon>Eukaryota</taxon>
        <taxon>Fungi</taxon>
        <taxon>Dikarya</taxon>
        <taxon>Basidiomycota</taxon>
        <taxon>Agaricomycotina</taxon>
        <taxon>Agaricomycetes</taxon>
        <taxon>Agaricomycetidae</taxon>
        <taxon>Agaricales</taxon>
        <taxon>Tricholomatineae</taxon>
        <taxon>Lyophyllaceae</taxon>
        <taxon>Sphagnurus</taxon>
    </lineage>
</organism>
<gene>
    <name evidence="3" type="ORF">H0H81_007059</name>
</gene>
<feature type="compositionally biased region" description="Polar residues" evidence="1">
    <location>
        <begin position="72"/>
        <end position="82"/>
    </location>
</feature>
<keyword evidence="2" id="KW-0812">Transmembrane</keyword>
<dbReference type="InterPro" id="IPR001202">
    <property type="entry name" value="WW_dom"/>
</dbReference>
<accession>A0A9P7FWU7</accession>
<proteinExistence type="predicted"/>
<feature type="compositionally biased region" description="Basic and acidic residues" evidence="1">
    <location>
        <begin position="1"/>
        <end position="13"/>
    </location>
</feature>
<name>A0A9P7FWU7_9AGAR</name>
<keyword evidence="2" id="KW-1133">Transmembrane helix</keyword>
<evidence type="ECO:0000313" key="4">
    <source>
        <dbReference type="Proteomes" id="UP000717328"/>
    </source>
</evidence>
<dbReference type="Proteomes" id="UP000717328">
    <property type="component" value="Unassembled WGS sequence"/>
</dbReference>
<reference evidence="3" key="2">
    <citation type="submission" date="2021-10" db="EMBL/GenBank/DDBJ databases">
        <title>Phylogenomics reveals ancestral predisposition of the termite-cultivated fungus Termitomyces towards a domesticated lifestyle.</title>
        <authorList>
            <person name="Auxier B."/>
            <person name="Grum-Grzhimaylo A."/>
            <person name="Cardenas M.E."/>
            <person name="Lodge J.D."/>
            <person name="Laessoe T."/>
            <person name="Pedersen O."/>
            <person name="Smith M.E."/>
            <person name="Kuyper T.W."/>
            <person name="Franco-Molano E.A."/>
            <person name="Baroni T.J."/>
            <person name="Aanen D.K."/>
        </authorList>
    </citation>
    <scope>NUCLEOTIDE SEQUENCE</scope>
    <source>
        <strain evidence="3">D49</strain>
    </source>
</reference>
<feature type="transmembrane region" description="Helical" evidence="2">
    <location>
        <begin position="437"/>
        <end position="457"/>
    </location>
</feature>
<keyword evidence="4" id="KW-1185">Reference proteome</keyword>
<dbReference type="EMBL" id="JABCKI010005899">
    <property type="protein sequence ID" value="KAG5636730.1"/>
    <property type="molecule type" value="Genomic_DNA"/>
</dbReference>
<evidence type="ECO:0000313" key="3">
    <source>
        <dbReference type="EMBL" id="KAG5636730.1"/>
    </source>
</evidence>
<feature type="region of interest" description="Disordered" evidence="1">
    <location>
        <begin position="1"/>
        <end position="82"/>
    </location>
</feature>
<dbReference type="Gene3D" id="2.20.70.10">
    <property type="match status" value="1"/>
</dbReference>
<dbReference type="OrthoDB" id="2657661at2759"/>
<sequence length="505" mass="57334">MHSRDETKLHNGIERPVACAPSQPAVPPPVARSTTSDTLSDDISLDIRPHSTSIASNGGLDEEPDHHDIHTRTSPRIDSSTSGSLFACAERPERGPDLYWISEKKADHDMTSQLFQISNSSRVSVIPGVEILHHGGDLARVKSNQSDSNGASDFIYPLLPEETLSTYGKDSDTKAVKFKLKPYQKLSLGDLPSGWKQFTHPEGQPYFFHAEKRIVTEAWLWDEDEMKILNKFIFEIQGFVRTRRLTQPSDTHLFLEWQHWNFFPHINKPAPELFELVLNTITDARTDVQSSRETTTNYSTGELKEMAEIVEAASGSRFMLRDQYLNFYGQYGARIDRYQSIYAFEKHRRSWLIQILSFLLFAAPNVHLNAIEELWVDQLARKAPCVDFFAKLINQWGEHIVHASILLNANVSFLAIRSNDPSKNSATVLPVRTAAQIASYISVVTSFGSMMLALLLVRQHKTREFDADANVEEFQRYFLKQKSPTRGFEALAIVYSLPYALLTWA</sequence>